<feature type="region of interest" description="Disordered" evidence="5">
    <location>
        <begin position="486"/>
        <end position="620"/>
    </location>
</feature>
<dbReference type="Pfam" id="PF16182">
    <property type="entry name" value="AbLIM_anchor"/>
    <property type="match status" value="2"/>
</dbReference>
<feature type="compositionally biased region" description="Polar residues" evidence="5">
    <location>
        <begin position="569"/>
        <end position="581"/>
    </location>
</feature>
<dbReference type="PANTHER" id="PTHR24213:SF18">
    <property type="entry name" value="ACTIN-BINDING LIM PROTEIN 1"/>
    <property type="match status" value="1"/>
</dbReference>
<organism evidence="7 8">
    <name type="scientific">Gasterosteus aculeatus aculeatus</name>
    <name type="common">three-spined stickleback</name>
    <dbReference type="NCBI Taxonomy" id="481459"/>
    <lineage>
        <taxon>Eukaryota</taxon>
        <taxon>Metazoa</taxon>
        <taxon>Chordata</taxon>
        <taxon>Craniata</taxon>
        <taxon>Vertebrata</taxon>
        <taxon>Euteleostomi</taxon>
        <taxon>Actinopterygii</taxon>
        <taxon>Neopterygii</taxon>
        <taxon>Teleostei</taxon>
        <taxon>Neoteleostei</taxon>
        <taxon>Acanthomorphata</taxon>
        <taxon>Eupercaria</taxon>
        <taxon>Perciformes</taxon>
        <taxon>Cottioidei</taxon>
        <taxon>Gasterosteales</taxon>
        <taxon>Gasterosteidae</taxon>
        <taxon>Gasterosteus</taxon>
    </lineage>
</organism>
<evidence type="ECO:0000256" key="2">
    <source>
        <dbReference type="ARBA" id="ARBA00022833"/>
    </source>
</evidence>
<dbReference type="CDD" id="cd09328">
    <property type="entry name" value="LIM2_abLIM"/>
    <property type="match status" value="1"/>
</dbReference>
<dbReference type="PROSITE" id="PS00478">
    <property type="entry name" value="LIM_DOMAIN_1"/>
    <property type="match status" value="3"/>
</dbReference>
<feature type="domain" description="LIM zinc-binding" evidence="6">
    <location>
        <begin position="24"/>
        <end position="83"/>
    </location>
</feature>
<protein>
    <recommendedName>
        <fullName evidence="6">LIM zinc-binding domain-containing protein</fullName>
    </recommendedName>
</protein>
<keyword evidence="3 4" id="KW-0440">LIM domain</keyword>
<keyword evidence="2 4" id="KW-0862">Zinc</keyword>
<feature type="compositionally biased region" description="Basic and acidic residues" evidence="5">
    <location>
        <begin position="357"/>
        <end position="372"/>
    </location>
</feature>
<keyword evidence="1 4" id="KW-0479">Metal-binding</keyword>
<dbReference type="SMART" id="SM00132">
    <property type="entry name" value="LIM"/>
    <property type="match status" value="4"/>
</dbReference>
<accession>G3NHV5</accession>
<reference evidence="7" key="3">
    <citation type="submission" date="2025-09" db="UniProtKB">
        <authorList>
            <consortium name="Ensembl"/>
        </authorList>
    </citation>
    <scope>IDENTIFICATION</scope>
</reference>
<dbReference type="Gene3D" id="2.10.110.10">
    <property type="entry name" value="Cysteine Rich Protein"/>
    <property type="match status" value="4"/>
</dbReference>
<dbReference type="FunFam" id="2.10.110.10:FF:000007">
    <property type="entry name" value="actin-binding LIM protein 1 isoform X1"/>
    <property type="match status" value="1"/>
</dbReference>
<proteinExistence type="predicted"/>
<dbReference type="GO" id="GO:0030032">
    <property type="term" value="P:lamellipodium assembly"/>
    <property type="evidence" value="ECO:0007669"/>
    <property type="project" value="TreeGrafter"/>
</dbReference>
<dbReference type="Proteomes" id="UP000007635">
    <property type="component" value="Chromosome VI"/>
</dbReference>
<name>G3NHV5_GASAC</name>
<dbReference type="CDD" id="cd09327">
    <property type="entry name" value="LIM1_abLIM"/>
    <property type="match status" value="1"/>
</dbReference>
<evidence type="ECO:0000256" key="3">
    <source>
        <dbReference type="ARBA" id="ARBA00023038"/>
    </source>
</evidence>
<feature type="domain" description="LIM zinc-binding" evidence="6">
    <location>
        <begin position="151"/>
        <end position="210"/>
    </location>
</feature>
<evidence type="ECO:0000313" key="8">
    <source>
        <dbReference type="Proteomes" id="UP000007635"/>
    </source>
</evidence>
<feature type="compositionally biased region" description="Basic and acidic residues" evidence="5">
    <location>
        <begin position="587"/>
        <end position="610"/>
    </location>
</feature>
<dbReference type="Bgee" id="ENSGACG00000003725">
    <property type="expression patterns" value="Expressed in telencephalon and 9 other cell types or tissues"/>
</dbReference>
<sequence>MVMVKEKVAHAQDTHHHSTEKPLIQCYKCGEPCKGEVLRVQNKHFHLKCFTCKVCGCDLAQGGFFMKNGEYLCTLDYQRMHGTRCNGCGDFVEGEVVTALGKTYHPACFVCTICKRPFPAGDRVTFNGKDCLCQYCVEPMSPGPKDILGSSNCAGCGRDIKNGQALLALDRQWHLGCFKCKACNKVLTGEYISKDGAPYCEKDYQIHFGVQCEACHQFITGKVLEAGDKHYHPSCARCSRCNQMFTEGEEMYLQGSTVWHPGCKNTTRTEERHRERPTRSSSESICSRPGSSIPGSPGHTIYAKVDNEILDYRDLAAIPKVKAIYDIERPDLITYEPLYTTSLDEREESRQSVGELHTARRERSPLPDDKCSRNMSPTPSVECSYDRRERVLQRSTSQGSIGSPVYNRHGYTPTLSRSPQHFHRPDQGSNIYRKPPIYKLHGSEGRRRSREEEEEEALKRKQLHEEHLSKIQSGLGKLILKEEMEKEQIRERHGRSLSAQRYDPKQTNCDADPTSPTKTNSLPSYGRNGLHRPQSTDFTQYNSYGDMCGGGRGDITKPPRVSKEAKGSSEIQTEKTGSTTIRNHKKVLSDKGEHHTEISGDPGRPRRGPEEDPVPPGDGRARCCLCPGWADGKELLSDPGDRAGPGQTHHVNGRDLHRARYYGHGNTERSDGCPKQDGPQQCEPGRC</sequence>
<dbReference type="GO" id="GO:0046872">
    <property type="term" value="F:metal ion binding"/>
    <property type="evidence" value="ECO:0007669"/>
    <property type="project" value="UniProtKB-KW"/>
</dbReference>
<dbReference type="InterPro" id="IPR051618">
    <property type="entry name" value="Actin-binding_LIM"/>
</dbReference>
<feature type="region of interest" description="Disordered" evidence="5">
    <location>
        <begin position="634"/>
        <end position="687"/>
    </location>
</feature>
<dbReference type="FunFam" id="2.10.110.10:FF:000004">
    <property type="entry name" value="actin-binding LIM protein 1 isoform X1"/>
    <property type="match status" value="1"/>
</dbReference>
<feature type="domain" description="LIM zinc-binding" evidence="6">
    <location>
        <begin position="84"/>
        <end position="143"/>
    </location>
</feature>
<feature type="region of interest" description="Disordered" evidence="5">
    <location>
        <begin position="266"/>
        <end position="299"/>
    </location>
</feature>
<reference evidence="7 8" key="1">
    <citation type="journal article" date="2021" name="G3 (Bethesda)">
        <title>Improved contiguity of the threespine stickleback genome using long-read sequencing.</title>
        <authorList>
            <person name="Nath S."/>
            <person name="Shaw D.E."/>
            <person name="White M.A."/>
        </authorList>
    </citation>
    <scope>NUCLEOTIDE SEQUENCE [LARGE SCALE GENOMIC DNA]</scope>
    <source>
        <strain evidence="7 8">Lake Benthic</strain>
    </source>
</reference>
<dbReference type="CDD" id="cd09329">
    <property type="entry name" value="LIM3_abLIM"/>
    <property type="match status" value="1"/>
</dbReference>
<feature type="compositionally biased region" description="Basic and acidic residues" evidence="5">
    <location>
        <begin position="441"/>
        <end position="469"/>
    </location>
</feature>
<evidence type="ECO:0000256" key="1">
    <source>
        <dbReference type="ARBA" id="ARBA00022723"/>
    </source>
</evidence>
<dbReference type="AlphaFoldDB" id="G3NHV5"/>
<dbReference type="CDD" id="cd09330">
    <property type="entry name" value="LIM4_abLIM"/>
    <property type="match status" value="1"/>
</dbReference>
<dbReference type="FunFam" id="2.10.110.10:FF:000003">
    <property type="entry name" value="actin-binding LIM protein 1 isoform X1"/>
    <property type="match status" value="1"/>
</dbReference>
<dbReference type="GO" id="GO:0060271">
    <property type="term" value="P:cilium assembly"/>
    <property type="evidence" value="ECO:0007669"/>
    <property type="project" value="TreeGrafter"/>
</dbReference>
<evidence type="ECO:0000313" key="7">
    <source>
        <dbReference type="Ensembl" id="ENSGACP00000004915.2"/>
    </source>
</evidence>
<evidence type="ECO:0000259" key="6">
    <source>
        <dbReference type="PROSITE" id="PS50023"/>
    </source>
</evidence>
<dbReference type="GeneTree" id="ENSGT00950000182850"/>
<feature type="compositionally biased region" description="Basic and acidic residues" evidence="5">
    <location>
        <begin position="554"/>
        <end position="567"/>
    </location>
</feature>
<feature type="compositionally biased region" description="Polar residues" evidence="5">
    <location>
        <begin position="505"/>
        <end position="523"/>
    </location>
</feature>
<dbReference type="PANTHER" id="PTHR24213">
    <property type="entry name" value="ACTIN-BINDING LIM PROTEIN"/>
    <property type="match status" value="1"/>
</dbReference>
<keyword evidence="8" id="KW-1185">Reference proteome</keyword>
<dbReference type="Pfam" id="PF00412">
    <property type="entry name" value="LIM"/>
    <property type="match status" value="4"/>
</dbReference>
<dbReference type="GO" id="GO:0001725">
    <property type="term" value="C:stress fiber"/>
    <property type="evidence" value="ECO:0007669"/>
    <property type="project" value="TreeGrafter"/>
</dbReference>
<feature type="compositionally biased region" description="Polar residues" evidence="5">
    <location>
        <begin position="533"/>
        <end position="543"/>
    </location>
</feature>
<reference evidence="7" key="2">
    <citation type="submission" date="2025-08" db="UniProtKB">
        <authorList>
            <consortium name="Ensembl"/>
        </authorList>
    </citation>
    <scope>IDENTIFICATION</scope>
</reference>
<dbReference type="FunFam" id="2.10.110.10:FF:000024">
    <property type="entry name" value="actin-binding LIM protein 1 isoform X1"/>
    <property type="match status" value="1"/>
</dbReference>
<dbReference type="PROSITE" id="PS50023">
    <property type="entry name" value="LIM_DOMAIN_2"/>
    <property type="match status" value="3"/>
</dbReference>
<evidence type="ECO:0000256" key="4">
    <source>
        <dbReference type="PROSITE-ProRule" id="PRU00125"/>
    </source>
</evidence>
<feature type="compositionally biased region" description="Low complexity" evidence="5">
    <location>
        <begin position="279"/>
        <end position="298"/>
    </location>
</feature>
<dbReference type="InterPro" id="IPR032402">
    <property type="entry name" value="AbLIM_anchor"/>
</dbReference>
<feature type="compositionally biased region" description="Basic and acidic residues" evidence="5">
    <location>
        <begin position="267"/>
        <end position="278"/>
    </location>
</feature>
<dbReference type="SUPFAM" id="SSF57716">
    <property type="entry name" value="Glucocorticoid receptor-like (DNA-binding domain)"/>
    <property type="match status" value="6"/>
</dbReference>
<dbReference type="Ensembl" id="ENSGACT00000004929.2">
    <property type="protein sequence ID" value="ENSGACP00000004915.2"/>
    <property type="gene ID" value="ENSGACG00000003725.2"/>
</dbReference>
<feature type="region of interest" description="Disordered" evidence="5">
    <location>
        <begin position="344"/>
        <end position="469"/>
    </location>
</feature>
<dbReference type="GO" id="GO:0051015">
    <property type="term" value="F:actin filament binding"/>
    <property type="evidence" value="ECO:0007669"/>
    <property type="project" value="TreeGrafter"/>
</dbReference>
<evidence type="ECO:0000256" key="5">
    <source>
        <dbReference type="SAM" id="MobiDB-lite"/>
    </source>
</evidence>
<dbReference type="InterPro" id="IPR001781">
    <property type="entry name" value="Znf_LIM"/>
</dbReference>